<gene>
    <name evidence="4" type="primary">spt5</name>
    <name evidence="8" type="ORF">Desfe_1220</name>
</gene>
<dbReference type="eggNOG" id="arCOG01920">
    <property type="taxonomic scope" value="Archaea"/>
</dbReference>
<feature type="domain" description="KOW" evidence="7">
    <location>
        <begin position="108"/>
        <end position="135"/>
    </location>
</feature>
<dbReference type="InterPro" id="IPR005100">
    <property type="entry name" value="NGN-domain"/>
</dbReference>
<dbReference type="InterPro" id="IPR008991">
    <property type="entry name" value="Translation_prot_SH3-like_sf"/>
</dbReference>
<evidence type="ECO:0000313" key="8">
    <source>
        <dbReference type="EMBL" id="AFL67090.1"/>
    </source>
</evidence>
<keyword evidence="8" id="KW-0689">Ribosomal protein</keyword>
<comment type="subunit">
    <text evidence="4">Heterodimer composed of Spt4 and Spt5. Interacts with RNA polymerase (RNAP).</text>
</comment>
<dbReference type="GO" id="GO:0006354">
    <property type="term" value="P:DNA-templated transcription elongation"/>
    <property type="evidence" value="ECO:0007669"/>
    <property type="project" value="InterPro"/>
</dbReference>
<feature type="domain" description="NusG-like N-terminal" evidence="6">
    <location>
        <begin position="14"/>
        <end position="103"/>
    </location>
</feature>
<dbReference type="NCBIfam" id="TIGR00405">
    <property type="entry name" value="KOW_elon_Spt5"/>
    <property type="match status" value="1"/>
</dbReference>
<dbReference type="Proteomes" id="UP000006175">
    <property type="component" value="Chromosome"/>
</dbReference>
<dbReference type="HOGENOM" id="CLU_113589_0_0_2"/>
<dbReference type="SMART" id="SM00738">
    <property type="entry name" value="NGN"/>
    <property type="match status" value="1"/>
</dbReference>
<evidence type="ECO:0000256" key="3">
    <source>
        <dbReference type="ARBA" id="ARBA00023163"/>
    </source>
</evidence>
<comment type="similarity">
    <text evidence="1">Belongs to the SPT5 family.</text>
</comment>
<proteinExistence type="inferred from homology"/>
<dbReference type="InterPro" id="IPR005824">
    <property type="entry name" value="KOW"/>
</dbReference>
<evidence type="ECO:0000259" key="7">
    <source>
        <dbReference type="SMART" id="SM00739"/>
    </source>
</evidence>
<comment type="similarity">
    <text evidence="4">Belongs to the archaeal Spt5 family.</text>
</comment>
<dbReference type="Pfam" id="PF03439">
    <property type="entry name" value="Spt5-NGN"/>
    <property type="match status" value="1"/>
</dbReference>
<evidence type="ECO:0000256" key="5">
    <source>
        <dbReference type="NCBIfam" id="TIGR00405"/>
    </source>
</evidence>
<dbReference type="EMBL" id="CP003321">
    <property type="protein sequence ID" value="AFL67090.1"/>
    <property type="molecule type" value="Genomic_DNA"/>
</dbReference>
<dbReference type="CDD" id="cd06091">
    <property type="entry name" value="KOW_NusG"/>
    <property type="match status" value="1"/>
</dbReference>
<evidence type="ECO:0000256" key="2">
    <source>
        <dbReference type="ARBA" id="ARBA00023015"/>
    </source>
</evidence>
<dbReference type="KEGG" id="dfd:Desfe_1220"/>
<dbReference type="HAMAP" id="MF_00950">
    <property type="entry name" value="Spt5_arch"/>
    <property type="match status" value="1"/>
</dbReference>
<dbReference type="SMART" id="SM00739">
    <property type="entry name" value="KOW"/>
    <property type="match status" value="1"/>
</dbReference>
<dbReference type="GO" id="GO:0003746">
    <property type="term" value="F:translation elongation factor activity"/>
    <property type="evidence" value="ECO:0007669"/>
    <property type="project" value="InterPro"/>
</dbReference>
<dbReference type="Gene3D" id="2.30.30.30">
    <property type="match status" value="1"/>
</dbReference>
<name>I3XT16_DESAM</name>
<protein>
    <recommendedName>
        <fullName evidence="4 5">Transcription elongation factor Spt5</fullName>
    </recommendedName>
</protein>
<dbReference type="InterPro" id="IPR011590">
    <property type="entry name" value="Spt5_arc"/>
</dbReference>
<organism evidence="8 9">
    <name type="scientific">Desulfurococcus amylolyticus DSM 16532</name>
    <dbReference type="NCBI Taxonomy" id="768672"/>
    <lineage>
        <taxon>Archaea</taxon>
        <taxon>Thermoproteota</taxon>
        <taxon>Thermoprotei</taxon>
        <taxon>Desulfurococcales</taxon>
        <taxon>Desulfurococcaceae</taxon>
        <taxon>Desulfurococcus</taxon>
    </lineage>
</organism>
<dbReference type="CDD" id="cd09887">
    <property type="entry name" value="NGN_Arch"/>
    <property type="match status" value="1"/>
</dbReference>
<accession>I3XT16</accession>
<dbReference type="GO" id="GO:0005840">
    <property type="term" value="C:ribosome"/>
    <property type="evidence" value="ECO:0007669"/>
    <property type="project" value="UniProtKB-KW"/>
</dbReference>
<keyword evidence="8" id="KW-0687">Ribonucleoprotein</keyword>
<comment type="function">
    <text evidence="4">Stimulates transcription elongation.</text>
</comment>
<dbReference type="InterPro" id="IPR014722">
    <property type="entry name" value="Rib_uL2_dom2"/>
</dbReference>
<dbReference type="InterPro" id="IPR036735">
    <property type="entry name" value="NGN_dom_sf"/>
</dbReference>
<evidence type="ECO:0000256" key="1">
    <source>
        <dbReference type="ARBA" id="ARBA00006956"/>
    </source>
</evidence>
<dbReference type="Gene3D" id="3.30.70.940">
    <property type="entry name" value="NusG, N-terminal domain"/>
    <property type="match status" value="1"/>
</dbReference>
<sequence>MIALNESQESSGGAAKIYAVKTTLGRELDTALIISMRIDEMRARGEETSIGSIIIPPNVRGYVFIEVERLGELYKVISDIRYVKAGRPIKVSYEELEKLLKPKPVIEELNVGDEVEITRGPFRGMRARIAGIDRNKNMLTVNILEAAFTIPITIPGDYVKKISKGV</sequence>
<evidence type="ECO:0000256" key="4">
    <source>
        <dbReference type="HAMAP-Rule" id="MF_00950"/>
    </source>
</evidence>
<keyword evidence="3 4" id="KW-0804">Transcription</keyword>
<dbReference type="InterPro" id="IPR006645">
    <property type="entry name" value="NGN-like_dom"/>
</dbReference>
<reference evidence="8 9" key="1">
    <citation type="journal article" date="2012" name="J. Bacteriol.">
        <title>Complete Genome Sequence of Desulfurococcus fermentans, a Hyperthermophilic Cellulolytic Crenarchaeon Isolated from a Freshwater Hot Spring in Kamchatka, Russia.</title>
        <authorList>
            <person name="Susanti D."/>
            <person name="Johnson E.F."/>
            <person name="Rodriguez J.R."/>
            <person name="Anderson I."/>
            <person name="Perevalova A.A."/>
            <person name="Kyrpides N."/>
            <person name="Lucas S."/>
            <person name="Han J."/>
            <person name="Lapidus A."/>
            <person name="Cheng J.F."/>
            <person name="Goodwin L."/>
            <person name="Pitluck S."/>
            <person name="Mavrommatis K."/>
            <person name="Peters L."/>
            <person name="Land M.L."/>
            <person name="Hauser L."/>
            <person name="Gopalan V."/>
            <person name="Chan P.P."/>
            <person name="Lowe T.M."/>
            <person name="Atomi H."/>
            <person name="Bonch-Osmolovskaya E.A."/>
            <person name="Woyke T."/>
            <person name="Mukhopadhyay B."/>
        </authorList>
    </citation>
    <scope>NUCLEOTIDE SEQUENCE [LARGE SCALE GENOMIC DNA]</scope>
    <source>
        <strain evidence="8 9">DSM 16532</strain>
    </source>
</reference>
<dbReference type="SUPFAM" id="SSF50104">
    <property type="entry name" value="Translation proteins SH3-like domain"/>
    <property type="match status" value="1"/>
</dbReference>
<dbReference type="GO" id="GO:0006355">
    <property type="term" value="P:regulation of DNA-templated transcription"/>
    <property type="evidence" value="ECO:0007669"/>
    <property type="project" value="UniProtKB-UniRule"/>
</dbReference>
<dbReference type="Pfam" id="PF00467">
    <property type="entry name" value="KOW"/>
    <property type="match status" value="1"/>
</dbReference>
<evidence type="ECO:0000259" key="6">
    <source>
        <dbReference type="SMART" id="SM00738"/>
    </source>
</evidence>
<evidence type="ECO:0000313" key="9">
    <source>
        <dbReference type="Proteomes" id="UP000006175"/>
    </source>
</evidence>
<dbReference type="AlphaFoldDB" id="I3XT16"/>
<keyword evidence="2 4" id="KW-0805">Transcription regulation</keyword>
<keyword evidence="9" id="KW-1185">Reference proteome</keyword>